<evidence type="ECO:0000313" key="6">
    <source>
        <dbReference type="EMBL" id="CAF4147171.1"/>
    </source>
</evidence>
<comment type="caution">
    <text evidence="6">The sequence shown here is derived from an EMBL/GenBank/DDBJ whole genome shotgun (WGS) entry which is preliminary data.</text>
</comment>
<evidence type="ECO:0000256" key="2">
    <source>
        <dbReference type="ARBA" id="ARBA00022771"/>
    </source>
</evidence>
<dbReference type="SUPFAM" id="SSF144232">
    <property type="entry name" value="HIT/MYND zinc finger-like"/>
    <property type="match status" value="1"/>
</dbReference>
<reference evidence="6" key="1">
    <citation type="submission" date="2021-02" db="EMBL/GenBank/DDBJ databases">
        <authorList>
            <person name="Nowell W R."/>
        </authorList>
    </citation>
    <scope>NUCLEOTIDE SEQUENCE</scope>
</reference>
<evidence type="ECO:0000256" key="4">
    <source>
        <dbReference type="PROSITE-ProRule" id="PRU00134"/>
    </source>
</evidence>
<dbReference type="Proteomes" id="UP000663844">
    <property type="component" value="Unassembled WGS sequence"/>
</dbReference>
<accession>A0A819YB68</accession>
<keyword evidence="3" id="KW-0862">Zinc</keyword>
<dbReference type="GO" id="GO:0008270">
    <property type="term" value="F:zinc ion binding"/>
    <property type="evidence" value="ECO:0007669"/>
    <property type="project" value="UniProtKB-KW"/>
</dbReference>
<dbReference type="AlphaFoldDB" id="A0A819YB68"/>
<name>A0A819YB68_9BILA</name>
<evidence type="ECO:0000259" key="5">
    <source>
        <dbReference type="PROSITE" id="PS50865"/>
    </source>
</evidence>
<gene>
    <name evidence="6" type="ORF">OXD698_LOCUS37868</name>
</gene>
<dbReference type="InterPro" id="IPR002893">
    <property type="entry name" value="Znf_MYND"/>
</dbReference>
<keyword evidence="1" id="KW-0479">Metal-binding</keyword>
<dbReference type="Gene3D" id="6.10.140.2220">
    <property type="match status" value="1"/>
</dbReference>
<organism evidence="6 7">
    <name type="scientific">Adineta steineri</name>
    <dbReference type="NCBI Taxonomy" id="433720"/>
    <lineage>
        <taxon>Eukaryota</taxon>
        <taxon>Metazoa</taxon>
        <taxon>Spiralia</taxon>
        <taxon>Gnathifera</taxon>
        <taxon>Rotifera</taxon>
        <taxon>Eurotatoria</taxon>
        <taxon>Bdelloidea</taxon>
        <taxon>Adinetida</taxon>
        <taxon>Adinetidae</taxon>
        <taxon>Adineta</taxon>
    </lineage>
</organism>
<feature type="non-terminal residue" evidence="6">
    <location>
        <position position="1"/>
    </location>
</feature>
<sequence length="58" mass="6599">PNPNLTNGNAPFRKPFPACSRCRNAWYCSSACQKQAWKQGHKLICRDWTKERSSSSAN</sequence>
<keyword evidence="2 4" id="KW-0863">Zinc-finger</keyword>
<dbReference type="PROSITE" id="PS50865">
    <property type="entry name" value="ZF_MYND_2"/>
    <property type="match status" value="1"/>
</dbReference>
<evidence type="ECO:0000256" key="3">
    <source>
        <dbReference type="ARBA" id="ARBA00022833"/>
    </source>
</evidence>
<feature type="domain" description="MYND-type" evidence="5">
    <location>
        <begin position="19"/>
        <end position="45"/>
    </location>
</feature>
<proteinExistence type="predicted"/>
<protein>
    <recommendedName>
        <fullName evidence="5">MYND-type domain-containing protein</fullName>
    </recommendedName>
</protein>
<evidence type="ECO:0000256" key="1">
    <source>
        <dbReference type="ARBA" id="ARBA00022723"/>
    </source>
</evidence>
<evidence type="ECO:0000313" key="7">
    <source>
        <dbReference type="Proteomes" id="UP000663844"/>
    </source>
</evidence>
<dbReference type="Pfam" id="PF01753">
    <property type="entry name" value="zf-MYND"/>
    <property type="match status" value="1"/>
</dbReference>
<dbReference type="EMBL" id="CAJOAZ010006860">
    <property type="protein sequence ID" value="CAF4147171.1"/>
    <property type="molecule type" value="Genomic_DNA"/>
</dbReference>